<dbReference type="Proteomes" id="UP001597277">
    <property type="component" value="Unassembled WGS sequence"/>
</dbReference>
<dbReference type="PANTHER" id="PTHR43537">
    <property type="entry name" value="TRANSCRIPTIONAL REGULATOR, GNTR FAMILY"/>
    <property type="match status" value="1"/>
</dbReference>
<feature type="domain" description="HTH gntR-type" evidence="4">
    <location>
        <begin position="4"/>
        <end position="71"/>
    </location>
</feature>
<accession>A0ABW4L4J3</accession>
<evidence type="ECO:0000256" key="2">
    <source>
        <dbReference type="ARBA" id="ARBA00023125"/>
    </source>
</evidence>
<dbReference type="InterPro" id="IPR036390">
    <property type="entry name" value="WH_DNA-bd_sf"/>
</dbReference>
<comment type="caution">
    <text evidence="5">The sequence shown here is derived from an EMBL/GenBank/DDBJ whole genome shotgun (WGS) entry which is preliminary data.</text>
</comment>
<name>A0ABW4L4J3_9MICO</name>
<dbReference type="Gene3D" id="1.20.120.530">
    <property type="entry name" value="GntR ligand-binding domain-like"/>
    <property type="match status" value="1"/>
</dbReference>
<reference evidence="6" key="1">
    <citation type="journal article" date="2019" name="Int. J. Syst. Evol. Microbiol.">
        <title>The Global Catalogue of Microorganisms (GCM) 10K type strain sequencing project: providing services to taxonomists for standard genome sequencing and annotation.</title>
        <authorList>
            <consortium name="The Broad Institute Genomics Platform"/>
            <consortium name="The Broad Institute Genome Sequencing Center for Infectious Disease"/>
            <person name="Wu L."/>
            <person name="Ma J."/>
        </authorList>
    </citation>
    <scope>NUCLEOTIDE SEQUENCE [LARGE SCALE GENOMIC DNA]</scope>
    <source>
        <strain evidence="6">JCM 17130</strain>
    </source>
</reference>
<dbReference type="SMART" id="SM00895">
    <property type="entry name" value="FCD"/>
    <property type="match status" value="1"/>
</dbReference>
<dbReference type="EMBL" id="JBHUEE010000005">
    <property type="protein sequence ID" value="MFD1718373.1"/>
    <property type="molecule type" value="Genomic_DNA"/>
</dbReference>
<proteinExistence type="predicted"/>
<keyword evidence="6" id="KW-1185">Reference proteome</keyword>
<keyword evidence="1" id="KW-0805">Transcription regulation</keyword>
<evidence type="ECO:0000256" key="1">
    <source>
        <dbReference type="ARBA" id="ARBA00023015"/>
    </source>
</evidence>
<evidence type="ECO:0000313" key="6">
    <source>
        <dbReference type="Proteomes" id="UP001597277"/>
    </source>
</evidence>
<dbReference type="CDD" id="cd07377">
    <property type="entry name" value="WHTH_GntR"/>
    <property type="match status" value="1"/>
</dbReference>
<dbReference type="PANTHER" id="PTHR43537:SF24">
    <property type="entry name" value="GLUCONATE OPERON TRANSCRIPTIONAL REPRESSOR"/>
    <property type="match status" value="1"/>
</dbReference>
<gene>
    <name evidence="5" type="ORF">ACFSE6_11040</name>
</gene>
<dbReference type="SUPFAM" id="SSF48008">
    <property type="entry name" value="GntR ligand-binding domain-like"/>
    <property type="match status" value="1"/>
</dbReference>
<dbReference type="InterPro" id="IPR008920">
    <property type="entry name" value="TF_FadR/GntR_C"/>
</dbReference>
<dbReference type="SMART" id="SM00345">
    <property type="entry name" value="HTH_GNTR"/>
    <property type="match status" value="1"/>
</dbReference>
<dbReference type="Pfam" id="PF00392">
    <property type="entry name" value="GntR"/>
    <property type="match status" value="1"/>
</dbReference>
<dbReference type="RefSeq" id="WP_388006535.1">
    <property type="nucleotide sequence ID" value="NZ_JBHUEE010000005.1"/>
</dbReference>
<dbReference type="InterPro" id="IPR000524">
    <property type="entry name" value="Tscrpt_reg_HTH_GntR"/>
</dbReference>
<sequence>MNTASKSQRAYDHLHERIESGAYGPGYRLVLHTVAREIGVSVVPVREAIRRLEAEGLVTFERNVGARVADIDPGQLEETTQTLAVVEGAAVAFALPHLTEQHVTEARRLNDRLRQSLDDFDPVTFTRRNEAFHRALSDPCPNPQLRGLVDDGWRRLAKIRQSTFGFVPGRARESVEEHERIVELLENGADPREVELAVREHRLRSLHAFLDRQHDESAAS</sequence>
<dbReference type="SUPFAM" id="SSF46785">
    <property type="entry name" value="Winged helix' DNA-binding domain"/>
    <property type="match status" value="1"/>
</dbReference>
<evidence type="ECO:0000256" key="3">
    <source>
        <dbReference type="ARBA" id="ARBA00023163"/>
    </source>
</evidence>
<dbReference type="InterPro" id="IPR036388">
    <property type="entry name" value="WH-like_DNA-bd_sf"/>
</dbReference>
<dbReference type="Gene3D" id="1.10.10.10">
    <property type="entry name" value="Winged helix-like DNA-binding domain superfamily/Winged helix DNA-binding domain"/>
    <property type="match status" value="1"/>
</dbReference>
<organism evidence="5 6">
    <name type="scientific">Georgenia deserti</name>
    <dbReference type="NCBI Taxonomy" id="2093781"/>
    <lineage>
        <taxon>Bacteria</taxon>
        <taxon>Bacillati</taxon>
        <taxon>Actinomycetota</taxon>
        <taxon>Actinomycetes</taxon>
        <taxon>Micrococcales</taxon>
        <taxon>Bogoriellaceae</taxon>
        <taxon>Georgenia</taxon>
    </lineage>
</organism>
<dbReference type="InterPro" id="IPR011711">
    <property type="entry name" value="GntR_C"/>
</dbReference>
<protein>
    <submittedName>
        <fullName evidence="5">GntR family transcriptional regulator</fullName>
    </submittedName>
</protein>
<keyword evidence="3" id="KW-0804">Transcription</keyword>
<dbReference type="Pfam" id="PF07729">
    <property type="entry name" value="FCD"/>
    <property type="match status" value="1"/>
</dbReference>
<keyword evidence="2" id="KW-0238">DNA-binding</keyword>
<dbReference type="PROSITE" id="PS50949">
    <property type="entry name" value="HTH_GNTR"/>
    <property type="match status" value="1"/>
</dbReference>
<evidence type="ECO:0000313" key="5">
    <source>
        <dbReference type="EMBL" id="MFD1718373.1"/>
    </source>
</evidence>
<evidence type="ECO:0000259" key="4">
    <source>
        <dbReference type="PROSITE" id="PS50949"/>
    </source>
</evidence>